<accession>A0A5R9QMC7</accession>
<proteinExistence type="predicted"/>
<name>A0A5R9QMC7_9PSED</name>
<dbReference type="OrthoDB" id="7016959at2"/>
<reference evidence="1 2" key="1">
    <citation type="submission" date="2019-04" db="EMBL/GenBank/DDBJ databases">
        <authorList>
            <person name="Li M."/>
        </authorList>
    </citation>
    <scope>NUCLEOTIDE SEQUENCE [LARGE SCALE GENOMIC DNA]</scope>
    <source>
        <strain evidence="1 2">LAM1902</strain>
    </source>
</reference>
<keyword evidence="2" id="KW-1185">Reference proteome</keyword>
<dbReference type="EMBL" id="SWDV01000047">
    <property type="protein sequence ID" value="TLX70694.1"/>
    <property type="molecule type" value="Genomic_DNA"/>
</dbReference>
<evidence type="ECO:0000313" key="2">
    <source>
        <dbReference type="Proteomes" id="UP000306635"/>
    </source>
</evidence>
<sequence length="83" mass="9207">MQHADSRILRAVRTSSFNNEVAAELLRELGSCNVTEEQARRIRCAARQLLLDADSLEGVWQSLNAQQDGWSAAIPMRSAPPTK</sequence>
<dbReference type="Proteomes" id="UP000306635">
    <property type="component" value="Unassembled WGS sequence"/>
</dbReference>
<comment type="caution">
    <text evidence="1">The sequence shown here is derived from an EMBL/GenBank/DDBJ whole genome shotgun (WGS) entry which is preliminary data.</text>
</comment>
<protein>
    <submittedName>
        <fullName evidence="1">Uncharacterized protein</fullName>
    </submittedName>
</protein>
<dbReference type="RefSeq" id="WP_138526418.1">
    <property type="nucleotide sequence ID" value="NZ_JAOCBK010000026.1"/>
</dbReference>
<organism evidence="1 2">
    <name type="scientific">Pseudomonas nicosulfuronedens</name>
    <dbReference type="NCBI Taxonomy" id="2571105"/>
    <lineage>
        <taxon>Bacteria</taxon>
        <taxon>Pseudomonadati</taxon>
        <taxon>Pseudomonadota</taxon>
        <taxon>Gammaproteobacteria</taxon>
        <taxon>Pseudomonadales</taxon>
        <taxon>Pseudomonadaceae</taxon>
        <taxon>Pseudomonas</taxon>
    </lineage>
</organism>
<gene>
    <name evidence="1" type="ORF">FAS41_27020</name>
</gene>
<dbReference type="AlphaFoldDB" id="A0A5R9QMC7"/>
<evidence type="ECO:0000313" key="1">
    <source>
        <dbReference type="EMBL" id="TLX70694.1"/>
    </source>
</evidence>